<organism evidence="3 4">
    <name type="scientific">Actinomadura craniellae</name>
    <dbReference type="NCBI Taxonomy" id="2231787"/>
    <lineage>
        <taxon>Bacteria</taxon>
        <taxon>Bacillati</taxon>
        <taxon>Actinomycetota</taxon>
        <taxon>Actinomycetes</taxon>
        <taxon>Streptosporangiales</taxon>
        <taxon>Thermomonosporaceae</taxon>
        <taxon>Actinomadura</taxon>
    </lineage>
</organism>
<dbReference type="Pfam" id="PF07676">
    <property type="entry name" value="PD40"/>
    <property type="match status" value="1"/>
</dbReference>
<evidence type="ECO:0000313" key="4">
    <source>
        <dbReference type="Proteomes" id="UP000251891"/>
    </source>
</evidence>
<dbReference type="OrthoDB" id="9801244at2"/>
<dbReference type="AlphaFoldDB" id="A0A365HA01"/>
<evidence type="ECO:0000313" key="3">
    <source>
        <dbReference type="EMBL" id="RAY15974.1"/>
    </source>
</evidence>
<feature type="signal peptide" evidence="2">
    <location>
        <begin position="1"/>
        <end position="30"/>
    </location>
</feature>
<dbReference type="EMBL" id="QLYX01000003">
    <property type="protein sequence ID" value="RAY15974.1"/>
    <property type="molecule type" value="Genomic_DNA"/>
</dbReference>
<dbReference type="SUPFAM" id="SSF101898">
    <property type="entry name" value="NHL repeat"/>
    <property type="match status" value="1"/>
</dbReference>
<dbReference type="Proteomes" id="UP000251891">
    <property type="component" value="Unassembled WGS sequence"/>
</dbReference>
<keyword evidence="1" id="KW-0472">Membrane</keyword>
<dbReference type="Gene3D" id="2.130.10.10">
    <property type="entry name" value="YVTN repeat-like/Quinoprotein amine dehydrogenase"/>
    <property type="match status" value="1"/>
</dbReference>
<keyword evidence="1" id="KW-1133">Transmembrane helix</keyword>
<feature type="transmembrane region" description="Helical" evidence="1">
    <location>
        <begin position="307"/>
        <end position="324"/>
    </location>
</feature>
<keyword evidence="2" id="KW-0732">Signal</keyword>
<gene>
    <name evidence="3" type="ORF">DPM19_06795</name>
</gene>
<proteinExistence type="predicted"/>
<keyword evidence="1" id="KW-0812">Transmembrane</keyword>
<evidence type="ECO:0000256" key="1">
    <source>
        <dbReference type="SAM" id="Phobius"/>
    </source>
</evidence>
<reference evidence="3 4" key="1">
    <citation type="submission" date="2018-06" db="EMBL/GenBank/DDBJ databases">
        <title>Actinomadura craniellae sp. nov. isolated from marine sponge Craniella sp.</title>
        <authorList>
            <person name="Li L."/>
            <person name="Xu Q.H."/>
            <person name="Lin H.W."/>
            <person name="Lu Y.H."/>
        </authorList>
    </citation>
    <scope>NUCLEOTIDE SEQUENCE [LARGE SCALE GENOMIC DNA]</scope>
    <source>
        <strain evidence="3 4">LHW63021</strain>
    </source>
</reference>
<accession>A0A365HA01</accession>
<dbReference type="InterPro" id="IPR015943">
    <property type="entry name" value="WD40/YVTN_repeat-like_dom_sf"/>
</dbReference>
<evidence type="ECO:0000256" key="2">
    <source>
        <dbReference type="SAM" id="SignalP"/>
    </source>
</evidence>
<dbReference type="InterPro" id="IPR011659">
    <property type="entry name" value="WD40"/>
</dbReference>
<keyword evidence="4" id="KW-1185">Reference proteome</keyword>
<evidence type="ECO:0008006" key="5">
    <source>
        <dbReference type="Google" id="ProtNLM"/>
    </source>
</evidence>
<name>A0A365HA01_9ACTN</name>
<protein>
    <recommendedName>
        <fullName evidence="5">WD40 repeat domain-containing protein</fullName>
    </recommendedName>
</protein>
<feature type="chain" id="PRO_5016975354" description="WD40 repeat domain-containing protein" evidence="2">
    <location>
        <begin position="31"/>
        <end position="328"/>
    </location>
</feature>
<comment type="caution">
    <text evidence="3">The sequence shown here is derived from an EMBL/GenBank/DDBJ whole genome shotgun (WGS) entry which is preliminary data.</text>
</comment>
<sequence length="328" mass="34637">MSGRSGVYRRIGALTGVCCLLTGSAAPALAGTGKPPVAFTITDPRITESSGLAASLRHRGVVYTHNDSGAGARIFAVGPDGRTRAVLTLAGAAARDWEGIALGPDERGRPSLYVGDIGDNLGGVWPYITVYRVPEPARLRDMTLRPTTFRLRYADGPRNAEALLVHPGTGRLYVASKLFGGALYRGPARLRSDRTNTLTKVGSAPSMATDGAFSPDGRTFTLRTYFSAHVFAAPDKLLRVVWLPGQQQGESITYTPDGRSLLIGSEGAGQPVYRVALPAEALPPRPSPSSVAAPADPALRDTDGRRNALFIALAVGAALAYAVFRRRA</sequence>